<dbReference type="Proteomes" id="UP000555728">
    <property type="component" value="Unassembled WGS sequence"/>
</dbReference>
<dbReference type="RefSeq" id="WP_343056419.1">
    <property type="nucleotide sequence ID" value="NZ_JACIGI010000058.1"/>
</dbReference>
<dbReference type="GO" id="GO:0003677">
    <property type="term" value="F:DNA binding"/>
    <property type="evidence" value="ECO:0007669"/>
    <property type="project" value="InterPro"/>
</dbReference>
<dbReference type="EMBL" id="JACIGI010000058">
    <property type="protein sequence ID" value="MBB4287864.1"/>
    <property type="molecule type" value="Genomic_DNA"/>
</dbReference>
<dbReference type="InterPro" id="IPR001387">
    <property type="entry name" value="Cro/C1-type_HTH"/>
</dbReference>
<reference evidence="1 2" key="1">
    <citation type="submission" date="2020-08" db="EMBL/GenBank/DDBJ databases">
        <title>Genome sequencing of Purple Non-Sulfur Bacteria from various extreme environments.</title>
        <authorList>
            <person name="Mayer M."/>
        </authorList>
    </citation>
    <scope>NUCLEOTIDE SEQUENCE [LARGE SCALE GENOMIC DNA]</scope>
    <source>
        <strain evidence="1 2">JA135</strain>
    </source>
</reference>
<dbReference type="AlphaFoldDB" id="A0A7W6WME7"/>
<evidence type="ECO:0000313" key="1">
    <source>
        <dbReference type="EMBL" id="MBB4287864.1"/>
    </source>
</evidence>
<dbReference type="InterPro" id="IPR010982">
    <property type="entry name" value="Lambda_DNA-bd_dom_sf"/>
</dbReference>
<comment type="caution">
    <text evidence="1">The sequence shown here is derived from an EMBL/GenBank/DDBJ whole genome shotgun (WGS) entry which is preliminary data.</text>
</comment>
<sequence>MSSDIQTITGAQLRAARALLRWTAQDVAEKAGIGLATVRRSEAVDGEVPMTGGNQRLVRQALEAAGVEFIPENGGGPGVRLRKGIPP</sequence>
<keyword evidence="2" id="KW-1185">Reference proteome</keyword>
<dbReference type="SUPFAM" id="SSF47413">
    <property type="entry name" value="lambda repressor-like DNA-binding domains"/>
    <property type="match status" value="1"/>
</dbReference>
<accession>A0A7W6WME7</accession>
<evidence type="ECO:0000313" key="2">
    <source>
        <dbReference type="Proteomes" id="UP000555728"/>
    </source>
</evidence>
<name>A0A7W6WME7_9PROT</name>
<dbReference type="CDD" id="cd00093">
    <property type="entry name" value="HTH_XRE"/>
    <property type="match status" value="1"/>
</dbReference>
<proteinExistence type="predicted"/>
<organism evidence="1 2">
    <name type="scientific">Roseospira goensis</name>
    <dbReference type="NCBI Taxonomy" id="391922"/>
    <lineage>
        <taxon>Bacteria</taxon>
        <taxon>Pseudomonadati</taxon>
        <taxon>Pseudomonadota</taxon>
        <taxon>Alphaproteobacteria</taxon>
        <taxon>Rhodospirillales</taxon>
        <taxon>Rhodospirillaceae</taxon>
        <taxon>Roseospira</taxon>
    </lineage>
</organism>
<dbReference type="Gene3D" id="1.10.260.40">
    <property type="entry name" value="lambda repressor-like DNA-binding domains"/>
    <property type="match status" value="1"/>
</dbReference>
<gene>
    <name evidence="1" type="ORF">GGD88_003622</name>
</gene>
<protein>
    <submittedName>
        <fullName evidence="1">Transcriptional regulator with XRE-family HTH domain</fullName>
    </submittedName>
</protein>